<gene>
    <name evidence="2" type="ORF">LY90DRAFT_517553</name>
</gene>
<comment type="caution">
    <text evidence="2">The sequence shown here is derived from an EMBL/GenBank/DDBJ whole genome shotgun (WGS) entry which is preliminary data.</text>
</comment>
<sequence>MIDMNNSSDDSFENEDYEDLEHISNIAKYFLIIAYLYAGLSILTLMSIKIYIKKTHVSHSQRKDQNISNNSKHNISVVEMGPESPSSSSSSSLRSNLYTQQLVQYDRRKSQPIAYLPQTRRLSQQLPQRRQSQPSIRRVSLNNPYLQTGSIITQNPNLSQNSVKLYKSNNSHICTTQNSIVSYIVSRKSSVTQPSIEKYSLIDELPANKQHNSKFSIPESQHNINIENNNQTISNNSSPQPDISGK</sequence>
<keyword evidence="3" id="KW-1185">Reference proteome</keyword>
<evidence type="ECO:0000313" key="3">
    <source>
        <dbReference type="Proteomes" id="UP000193920"/>
    </source>
</evidence>
<name>A0A1Y2A5E7_9FUNG</name>
<dbReference type="AlphaFoldDB" id="A0A1Y2A5E7"/>
<keyword evidence="1" id="KW-0812">Transmembrane</keyword>
<proteinExistence type="predicted"/>
<evidence type="ECO:0000256" key="1">
    <source>
        <dbReference type="SAM" id="Phobius"/>
    </source>
</evidence>
<feature type="transmembrane region" description="Helical" evidence="1">
    <location>
        <begin position="29"/>
        <end position="52"/>
    </location>
</feature>
<accession>A0A1Y2A5E7</accession>
<keyword evidence="1" id="KW-1133">Transmembrane helix</keyword>
<protein>
    <submittedName>
        <fullName evidence="2">Uncharacterized protein</fullName>
    </submittedName>
</protein>
<reference evidence="2 3" key="1">
    <citation type="submission" date="2016-08" db="EMBL/GenBank/DDBJ databases">
        <title>A Parts List for Fungal Cellulosomes Revealed by Comparative Genomics.</title>
        <authorList>
            <consortium name="DOE Joint Genome Institute"/>
            <person name="Haitjema C.H."/>
            <person name="Gilmore S.P."/>
            <person name="Henske J.K."/>
            <person name="Solomon K.V."/>
            <person name="De Groot R."/>
            <person name="Kuo A."/>
            <person name="Mondo S.J."/>
            <person name="Salamov A.A."/>
            <person name="Labutti K."/>
            <person name="Zhao Z."/>
            <person name="Chiniquy J."/>
            <person name="Barry K."/>
            <person name="Brewer H.M."/>
            <person name="Purvine S.O."/>
            <person name="Wright A.T."/>
            <person name="Boxma B."/>
            <person name="Van Alen T."/>
            <person name="Hackstein J.H."/>
            <person name="Baker S.E."/>
            <person name="Grigoriev I.V."/>
            <person name="O'Malley M.A."/>
        </authorList>
    </citation>
    <scope>NUCLEOTIDE SEQUENCE [LARGE SCALE GENOMIC DNA]</scope>
    <source>
        <strain evidence="2 3">G1</strain>
    </source>
</reference>
<organism evidence="2 3">
    <name type="scientific">Neocallimastix californiae</name>
    <dbReference type="NCBI Taxonomy" id="1754190"/>
    <lineage>
        <taxon>Eukaryota</taxon>
        <taxon>Fungi</taxon>
        <taxon>Fungi incertae sedis</taxon>
        <taxon>Chytridiomycota</taxon>
        <taxon>Chytridiomycota incertae sedis</taxon>
        <taxon>Neocallimastigomycetes</taxon>
        <taxon>Neocallimastigales</taxon>
        <taxon>Neocallimastigaceae</taxon>
        <taxon>Neocallimastix</taxon>
    </lineage>
</organism>
<evidence type="ECO:0000313" key="2">
    <source>
        <dbReference type="EMBL" id="ORY17741.1"/>
    </source>
</evidence>
<dbReference type="Proteomes" id="UP000193920">
    <property type="component" value="Unassembled WGS sequence"/>
</dbReference>
<dbReference type="EMBL" id="MCOG01000324">
    <property type="protein sequence ID" value="ORY17741.1"/>
    <property type="molecule type" value="Genomic_DNA"/>
</dbReference>
<keyword evidence="1" id="KW-0472">Membrane</keyword>